<evidence type="ECO:0000256" key="1">
    <source>
        <dbReference type="ARBA" id="ARBA00022630"/>
    </source>
</evidence>
<evidence type="ECO:0000259" key="3">
    <source>
        <dbReference type="Pfam" id="PF03358"/>
    </source>
</evidence>
<comment type="caution">
    <text evidence="4">The sequence shown here is derived from an EMBL/GenBank/DDBJ whole genome shotgun (WGS) entry which is preliminary data.</text>
</comment>
<evidence type="ECO:0000313" key="5">
    <source>
        <dbReference type="Proteomes" id="UP000724149"/>
    </source>
</evidence>
<dbReference type="PANTHER" id="PTHR43278">
    <property type="entry name" value="NAD(P)H-DEPENDENT FMN-CONTAINING OXIDOREDUCTASE YWQN-RELATED"/>
    <property type="match status" value="1"/>
</dbReference>
<accession>A0ABS2GMU2</accession>
<feature type="domain" description="NADPH-dependent FMN reductase-like" evidence="3">
    <location>
        <begin position="1"/>
        <end position="132"/>
    </location>
</feature>
<evidence type="ECO:0000313" key="4">
    <source>
        <dbReference type="EMBL" id="MBM6923281.1"/>
    </source>
</evidence>
<sequence>MKILILNGSPRLHGNTSKVVRTLDSMLAQEHTVELLDICSMQLSGCVACDACKANGGHCVRPDESDAVIRKIAEADAVIFGTPVYWWGMSAQLKMVVDKFYSQDSQFKTMKKKIGVVVTGANGLDNPQYRLIDEQFRCIAEYLHWDMAFSLAFAAYEHGEVMQQEGILAQLQDACEKIAR</sequence>
<proteinExistence type="predicted"/>
<dbReference type="EMBL" id="JACSNR010000005">
    <property type="protein sequence ID" value="MBM6923281.1"/>
    <property type="molecule type" value="Genomic_DNA"/>
</dbReference>
<reference evidence="4 5" key="1">
    <citation type="journal article" date="2021" name="Sci. Rep.">
        <title>The distribution of antibiotic resistance genes in chicken gut microbiota commensals.</title>
        <authorList>
            <person name="Juricova H."/>
            <person name="Matiasovicova J."/>
            <person name="Kubasova T."/>
            <person name="Cejkova D."/>
            <person name="Rychlik I."/>
        </authorList>
    </citation>
    <scope>NUCLEOTIDE SEQUENCE [LARGE SCALE GENOMIC DNA]</scope>
    <source>
        <strain evidence="4 5">An564</strain>
    </source>
</reference>
<dbReference type="RefSeq" id="WP_204720622.1">
    <property type="nucleotide sequence ID" value="NZ_JACSNR010000005.1"/>
</dbReference>
<dbReference type="Proteomes" id="UP000724149">
    <property type="component" value="Unassembled WGS sequence"/>
</dbReference>
<gene>
    <name evidence="4" type="ORF">H9X81_06220</name>
</gene>
<dbReference type="Pfam" id="PF03358">
    <property type="entry name" value="FMN_red"/>
    <property type="match status" value="1"/>
</dbReference>
<name>A0ABS2GMU2_9FIRM</name>
<dbReference type="Gene3D" id="3.40.50.360">
    <property type="match status" value="1"/>
</dbReference>
<dbReference type="InterPro" id="IPR005025">
    <property type="entry name" value="FMN_Rdtase-like_dom"/>
</dbReference>
<evidence type="ECO:0000256" key="2">
    <source>
        <dbReference type="ARBA" id="ARBA00022643"/>
    </source>
</evidence>
<dbReference type="PANTHER" id="PTHR43278:SF4">
    <property type="entry name" value="NAD(P)H-DEPENDENT FMN-CONTAINING OXIDOREDUCTASE YWQN-RELATED"/>
    <property type="match status" value="1"/>
</dbReference>
<dbReference type="InterPro" id="IPR029039">
    <property type="entry name" value="Flavoprotein-like_sf"/>
</dbReference>
<dbReference type="InterPro" id="IPR051796">
    <property type="entry name" value="ISF_SsuE-like"/>
</dbReference>
<protein>
    <submittedName>
        <fullName evidence="4">Flavodoxin family protein</fullName>
    </submittedName>
</protein>
<keyword evidence="5" id="KW-1185">Reference proteome</keyword>
<keyword evidence="2" id="KW-0288">FMN</keyword>
<organism evidence="4 5">
    <name type="scientific">Hydrogenoanaerobacterium saccharovorans</name>
    <dbReference type="NCBI Taxonomy" id="474960"/>
    <lineage>
        <taxon>Bacteria</taxon>
        <taxon>Bacillati</taxon>
        <taxon>Bacillota</taxon>
        <taxon>Clostridia</taxon>
        <taxon>Eubacteriales</taxon>
        <taxon>Oscillospiraceae</taxon>
        <taxon>Hydrogenoanaerobacterium</taxon>
    </lineage>
</organism>
<dbReference type="SUPFAM" id="SSF52218">
    <property type="entry name" value="Flavoproteins"/>
    <property type="match status" value="1"/>
</dbReference>
<keyword evidence="1" id="KW-0285">Flavoprotein</keyword>